<proteinExistence type="inferred from homology"/>
<dbReference type="InterPro" id="IPR035906">
    <property type="entry name" value="MetI-like_sf"/>
</dbReference>
<dbReference type="SUPFAM" id="SSF161098">
    <property type="entry name" value="MetI-like"/>
    <property type="match status" value="1"/>
</dbReference>
<dbReference type="HOGENOM" id="CLU_036879_1_0_9"/>
<feature type="transmembrane region" description="Helical" evidence="7">
    <location>
        <begin position="143"/>
        <end position="164"/>
    </location>
</feature>
<keyword evidence="3" id="KW-1003">Cell membrane</keyword>
<dbReference type="EMBL" id="LT669839">
    <property type="protein sequence ID" value="SHD76508.1"/>
    <property type="molecule type" value="Genomic_DNA"/>
</dbReference>
<evidence type="ECO:0000256" key="3">
    <source>
        <dbReference type="ARBA" id="ARBA00022475"/>
    </source>
</evidence>
<dbReference type="GO" id="GO:0005886">
    <property type="term" value="C:plasma membrane"/>
    <property type="evidence" value="ECO:0007669"/>
    <property type="project" value="UniProtKB-SubCell"/>
</dbReference>
<feature type="transmembrane region" description="Helical" evidence="7">
    <location>
        <begin position="184"/>
        <end position="204"/>
    </location>
</feature>
<feature type="transmembrane region" description="Helical" evidence="7">
    <location>
        <begin position="242"/>
        <end position="270"/>
    </location>
</feature>
<keyword evidence="4 7" id="KW-0812">Transmembrane</keyword>
<dbReference type="PANTHER" id="PTHR43163:SF9">
    <property type="entry name" value="ABC TRANSPORTER PERMEASE PROTEIN"/>
    <property type="match status" value="1"/>
</dbReference>
<name>M1ZDA8_9FIRM</name>
<evidence type="ECO:0000313" key="10">
    <source>
        <dbReference type="Proteomes" id="UP000245423"/>
    </source>
</evidence>
<comment type="similarity">
    <text evidence="7">Belongs to the binding-protein-dependent transport system permease family.</text>
</comment>
<protein>
    <submittedName>
        <fullName evidence="9">Oligopeptide/dipeptide ABC transporter</fullName>
    </submittedName>
</protein>
<dbReference type="InterPro" id="IPR000515">
    <property type="entry name" value="MetI-like"/>
</dbReference>
<keyword evidence="2 7" id="KW-0813">Transport</keyword>
<dbReference type="PROSITE" id="PS50928">
    <property type="entry name" value="ABC_TM1"/>
    <property type="match status" value="1"/>
</dbReference>
<keyword evidence="6 7" id="KW-0472">Membrane</keyword>
<evidence type="ECO:0000256" key="4">
    <source>
        <dbReference type="ARBA" id="ARBA00022692"/>
    </source>
</evidence>
<keyword evidence="10" id="KW-1185">Reference proteome</keyword>
<dbReference type="Gene3D" id="1.10.3720.10">
    <property type="entry name" value="MetI-like"/>
    <property type="match status" value="1"/>
</dbReference>
<evidence type="ECO:0000256" key="5">
    <source>
        <dbReference type="ARBA" id="ARBA00022989"/>
    </source>
</evidence>
<dbReference type="Pfam" id="PF00528">
    <property type="entry name" value="BPD_transp_1"/>
    <property type="match status" value="1"/>
</dbReference>
<evidence type="ECO:0000259" key="8">
    <source>
        <dbReference type="PROSITE" id="PS50928"/>
    </source>
</evidence>
<dbReference type="InterPro" id="IPR045621">
    <property type="entry name" value="BPD_transp_1_N"/>
</dbReference>
<dbReference type="Proteomes" id="UP000245423">
    <property type="component" value="Chromosome 1"/>
</dbReference>
<organism evidence="9 10">
    <name type="scientific">[Clostridium] ultunense Esp</name>
    <dbReference type="NCBI Taxonomy" id="1288971"/>
    <lineage>
        <taxon>Bacteria</taxon>
        <taxon>Bacillati</taxon>
        <taxon>Bacillota</taxon>
        <taxon>Tissierellia</taxon>
        <taxon>Tissierellales</taxon>
        <taxon>Tepidimicrobiaceae</taxon>
        <taxon>Schnuerera</taxon>
    </lineage>
</organism>
<dbReference type="Pfam" id="PF19300">
    <property type="entry name" value="BPD_transp_1_N"/>
    <property type="match status" value="1"/>
</dbReference>
<reference evidence="9 10" key="1">
    <citation type="submission" date="2016-11" db="EMBL/GenBank/DDBJ databases">
        <authorList>
            <person name="Manzoor S."/>
        </authorList>
    </citation>
    <scope>NUCLEOTIDE SEQUENCE [LARGE SCALE GENOMIC DNA]</scope>
    <source>
        <strain evidence="9">Clostridium ultunense strain Esp</strain>
    </source>
</reference>
<evidence type="ECO:0000256" key="2">
    <source>
        <dbReference type="ARBA" id="ARBA00022448"/>
    </source>
</evidence>
<evidence type="ECO:0000313" key="9">
    <source>
        <dbReference type="EMBL" id="SHD76508.1"/>
    </source>
</evidence>
<evidence type="ECO:0000256" key="7">
    <source>
        <dbReference type="RuleBase" id="RU363032"/>
    </source>
</evidence>
<dbReference type="OrthoDB" id="24153at2"/>
<dbReference type="GO" id="GO:0055085">
    <property type="term" value="P:transmembrane transport"/>
    <property type="evidence" value="ECO:0007669"/>
    <property type="project" value="InterPro"/>
</dbReference>
<dbReference type="AlphaFoldDB" id="M1ZDA8"/>
<evidence type="ECO:0000256" key="6">
    <source>
        <dbReference type="ARBA" id="ARBA00023136"/>
    </source>
</evidence>
<feature type="transmembrane region" description="Helical" evidence="7">
    <location>
        <begin position="290"/>
        <end position="314"/>
    </location>
</feature>
<feature type="transmembrane region" description="Helical" evidence="7">
    <location>
        <begin position="12"/>
        <end position="30"/>
    </location>
</feature>
<gene>
    <name evidence="9" type="ORF">CUESP1_1135</name>
</gene>
<sequence length="320" mass="35531">MKRYVAKRILTGLLTILIVFSINFIIINLAPGDPIKTLMGKETDDPALRAALEQKYGLDKPLHIQFVSYLKTAISGDLGTSIIYNRPVSEMISEKMPATILLVLTSGILSLIIGTLMGIVAARKEGSFIDVIFSGFSYILNSMPSFWLGLMLIIIFSSVLNLLPTCGMTDPRTSYKGIAYVMDVLKHMILPVGTLILIEIPLYYRIAKSSVLQVTNEDFILTLRATGMNEKKIFNKYIFRNAILPTVTIFGISLAYLITGVALIETVFAWPGTGRLVLTAINQRDYPTLMGIYLVMSVSVAIVMMLVDILYAVLDPRIRY</sequence>
<evidence type="ECO:0000256" key="1">
    <source>
        <dbReference type="ARBA" id="ARBA00004651"/>
    </source>
</evidence>
<feature type="transmembrane region" description="Helical" evidence="7">
    <location>
        <begin position="98"/>
        <end position="122"/>
    </location>
</feature>
<keyword evidence="5 7" id="KW-1133">Transmembrane helix</keyword>
<feature type="domain" description="ABC transmembrane type-1" evidence="8">
    <location>
        <begin position="96"/>
        <end position="311"/>
    </location>
</feature>
<accession>M1ZDA8</accession>
<dbReference type="CDD" id="cd06261">
    <property type="entry name" value="TM_PBP2"/>
    <property type="match status" value="1"/>
</dbReference>
<dbReference type="PANTHER" id="PTHR43163">
    <property type="entry name" value="DIPEPTIDE TRANSPORT SYSTEM PERMEASE PROTEIN DPPB-RELATED"/>
    <property type="match status" value="1"/>
</dbReference>
<dbReference type="RefSeq" id="WP_005586722.1">
    <property type="nucleotide sequence ID" value="NZ_LT669839.1"/>
</dbReference>
<comment type="subcellular location">
    <subcellularLocation>
        <location evidence="1 7">Cell membrane</location>
        <topology evidence="1 7">Multi-pass membrane protein</topology>
    </subcellularLocation>
</comment>